<sequence>MKEITNLAQIVTSRGLANLPLLDLASTQDTKELHLLRVLSHGTELTERQIVKEVYGMSTPAALAAFQQLKARLQAKLLNHLFFLDHTDPRHLVTRRYEMGVLHLLHQATALTLEGEYGLAEQRLRRCLLLADREGFIAHAVQAARQLRTLYVTRRKPVRYRETVAELARLQQLLAWEDEAEHVNAELRVAAGNSVASQHRLLPQFPDYITQLQALHDQAQTFNTYWLLYRARLFYEGLRGNFLEVMHITAQAEQDLQVGRLNERRFDHRYNYFMAIYGHLMSRQSLRGLELARQYLPAFHASSTNWFVFQENHCLLALQAGDWPYARAVLDAVTANPSYPKQQAVARQRWDLYRTYLEFLLPAGRLARPTVAQWALTLPDFNRDKRGHHVAVLIVQLLYYLQRRDLDAVMIRLERLRKYQQLHLHEEQALRSRLFLRLLMLLLEWDFNPRVCAQRGQSLLAKLQAAPLPGEAFAEIEVVPYEKLWDLTLHLLQQGPPLAANAAPRRGRPRGKTREATPSA</sequence>
<organism evidence="2 3">
    <name type="scientific">Hymenobacter arizonensis</name>
    <name type="common">Siccationidurans arizonensis</name>
    <dbReference type="NCBI Taxonomy" id="1227077"/>
    <lineage>
        <taxon>Bacteria</taxon>
        <taxon>Pseudomonadati</taxon>
        <taxon>Bacteroidota</taxon>
        <taxon>Cytophagia</taxon>
        <taxon>Cytophagales</taxon>
        <taxon>Hymenobacteraceae</taxon>
        <taxon>Hymenobacter</taxon>
    </lineage>
</organism>
<dbReference type="AlphaFoldDB" id="A0A1I6BFT5"/>
<dbReference type="Proteomes" id="UP000199029">
    <property type="component" value="Unassembled WGS sequence"/>
</dbReference>
<reference evidence="3" key="1">
    <citation type="submission" date="2016-10" db="EMBL/GenBank/DDBJ databases">
        <authorList>
            <person name="Varghese N."/>
            <person name="Submissions S."/>
        </authorList>
    </citation>
    <scope>NUCLEOTIDE SEQUENCE [LARGE SCALE GENOMIC DNA]</scope>
    <source>
        <strain evidence="3">OR362-8,ATCC BAA-1266,JCM 13504</strain>
    </source>
</reference>
<feature type="region of interest" description="Disordered" evidence="1">
    <location>
        <begin position="498"/>
        <end position="520"/>
    </location>
</feature>
<dbReference type="OrthoDB" id="1490648at2"/>
<dbReference type="RefSeq" id="WP_092678524.1">
    <property type="nucleotide sequence ID" value="NZ_FOXS01000008.1"/>
</dbReference>
<protein>
    <submittedName>
        <fullName evidence="2">Uncharacterized protein</fullName>
    </submittedName>
</protein>
<dbReference type="EMBL" id="FOXS01000008">
    <property type="protein sequence ID" value="SFQ79818.1"/>
    <property type="molecule type" value="Genomic_DNA"/>
</dbReference>
<evidence type="ECO:0000256" key="1">
    <source>
        <dbReference type="SAM" id="MobiDB-lite"/>
    </source>
</evidence>
<accession>A0A1I6BFT5</accession>
<proteinExistence type="predicted"/>
<dbReference type="STRING" id="1227077.SAMN04515668_4504"/>
<keyword evidence="3" id="KW-1185">Reference proteome</keyword>
<evidence type="ECO:0000313" key="2">
    <source>
        <dbReference type="EMBL" id="SFQ79818.1"/>
    </source>
</evidence>
<evidence type="ECO:0000313" key="3">
    <source>
        <dbReference type="Proteomes" id="UP000199029"/>
    </source>
</evidence>
<name>A0A1I6BFT5_HYMAR</name>
<gene>
    <name evidence="2" type="ORF">SAMN04515668_4504</name>
</gene>